<organism evidence="2 3">
    <name type="scientific">Magallana gigas</name>
    <name type="common">Pacific oyster</name>
    <name type="synonym">Crassostrea gigas</name>
    <dbReference type="NCBI Taxonomy" id="29159"/>
    <lineage>
        <taxon>Eukaryota</taxon>
        <taxon>Metazoa</taxon>
        <taxon>Spiralia</taxon>
        <taxon>Lophotrochozoa</taxon>
        <taxon>Mollusca</taxon>
        <taxon>Bivalvia</taxon>
        <taxon>Autobranchia</taxon>
        <taxon>Pteriomorphia</taxon>
        <taxon>Ostreida</taxon>
        <taxon>Ostreoidea</taxon>
        <taxon>Ostreidae</taxon>
        <taxon>Magallana</taxon>
    </lineage>
</organism>
<dbReference type="Proteomes" id="UP000005408">
    <property type="component" value="Unassembled WGS sequence"/>
</dbReference>
<feature type="region of interest" description="Disordered" evidence="1">
    <location>
        <begin position="1"/>
        <end position="63"/>
    </location>
</feature>
<evidence type="ECO:0000313" key="2">
    <source>
        <dbReference type="EnsemblMetazoa" id="G1502.1:cds"/>
    </source>
</evidence>
<feature type="compositionally biased region" description="Basic and acidic residues" evidence="1">
    <location>
        <begin position="1"/>
        <end position="12"/>
    </location>
</feature>
<dbReference type="EnsemblMetazoa" id="G1502.1">
    <property type="protein sequence ID" value="G1502.1:cds"/>
    <property type="gene ID" value="G1502"/>
</dbReference>
<sequence>MAEIRNRSRSKDIQAIPQSDDEEVTDIPGNPQLQDTKALPQGSDKTTEVLDTALKDLTPRVQR</sequence>
<evidence type="ECO:0000313" key="3">
    <source>
        <dbReference type="Proteomes" id="UP000005408"/>
    </source>
</evidence>
<protein>
    <submittedName>
        <fullName evidence="2">Uncharacterized protein</fullName>
    </submittedName>
</protein>
<dbReference type="AlphaFoldDB" id="A0A8W8IMG5"/>
<name>A0A8W8IMG5_MAGGI</name>
<evidence type="ECO:0000256" key="1">
    <source>
        <dbReference type="SAM" id="MobiDB-lite"/>
    </source>
</evidence>
<feature type="compositionally biased region" description="Basic and acidic residues" evidence="1">
    <location>
        <begin position="45"/>
        <end position="63"/>
    </location>
</feature>
<proteinExistence type="predicted"/>
<reference evidence="2" key="1">
    <citation type="submission" date="2022-08" db="UniProtKB">
        <authorList>
            <consortium name="EnsemblMetazoa"/>
        </authorList>
    </citation>
    <scope>IDENTIFICATION</scope>
    <source>
        <strain evidence="2">05x7-T-G4-1.051#20</strain>
    </source>
</reference>
<keyword evidence="3" id="KW-1185">Reference proteome</keyword>
<accession>A0A8W8IMG5</accession>